<proteinExistence type="predicted"/>
<dbReference type="Proteomes" id="UP000240419">
    <property type="component" value="Unassembled WGS sequence"/>
</dbReference>
<dbReference type="RefSeq" id="WP_106839257.1">
    <property type="nucleotide sequence ID" value="NZ_JBCNIW010000012.1"/>
</dbReference>
<dbReference type="EMBL" id="PXZM01000021">
    <property type="protein sequence ID" value="PSJ95222.1"/>
    <property type="molecule type" value="Genomic_DNA"/>
</dbReference>
<keyword evidence="1" id="KW-0732">Signal</keyword>
<name>A0A2P7V7R1_9BACL</name>
<protein>
    <recommendedName>
        <fullName evidence="4">DUF4825 domain-containing protein</fullName>
    </recommendedName>
</protein>
<evidence type="ECO:0000313" key="3">
    <source>
        <dbReference type="Proteomes" id="UP000240419"/>
    </source>
</evidence>
<dbReference type="AlphaFoldDB" id="A0A2P7V7R1"/>
<evidence type="ECO:0000256" key="1">
    <source>
        <dbReference type="SAM" id="SignalP"/>
    </source>
</evidence>
<accession>A0A2P7V7R1</accession>
<keyword evidence="3" id="KW-1185">Reference proteome</keyword>
<evidence type="ECO:0000313" key="2">
    <source>
        <dbReference type="EMBL" id="PSJ95222.1"/>
    </source>
</evidence>
<sequence>MKKFAVSISVAAIVVVAGLTVFGGSNQTTAIENSISHEKEQKMNHSDSAFKNMTTNTYLSNYNSMRDELAKKGIHTLPFALELEKKTNFYRFYYPKQENSANGKEIWVSVMLSGDQKTINGIMYEGIPDVHTVKAMIQATGITWTPELDQFIASTNVAKTPKEMVVSGVKVTIEGTPAQIKVMVDPVKLEAPKKL</sequence>
<dbReference type="OrthoDB" id="2475801at2"/>
<reference evidence="2 3" key="1">
    <citation type="submission" date="2018-03" db="EMBL/GenBank/DDBJ databases">
        <title>Brevisbacillus phylogenomics.</title>
        <authorList>
            <person name="Dunlap C."/>
        </authorList>
    </citation>
    <scope>NUCLEOTIDE SEQUENCE [LARGE SCALE GENOMIC DNA]</scope>
    <source>
        <strain evidence="2 3">NRRL NRS-1210</strain>
    </source>
</reference>
<organism evidence="2 3">
    <name type="scientific">Brevibacillus fortis</name>
    <dbReference type="NCBI Taxonomy" id="2126352"/>
    <lineage>
        <taxon>Bacteria</taxon>
        <taxon>Bacillati</taxon>
        <taxon>Bacillota</taxon>
        <taxon>Bacilli</taxon>
        <taxon>Bacillales</taxon>
        <taxon>Paenibacillaceae</taxon>
        <taxon>Brevibacillus</taxon>
    </lineage>
</organism>
<gene>
    <name evidence="2" type="ORF">C7R93_13225</name>
</gene>
<feature type="signal peptide" evidence="1">
    <location>
        <begin position="1"/>
        <end position="30"/>
    </location>
</feature>
<comment type="caution">
    <text evidence="2">The sequence shown here is derived from an EMBL/GenBank/DDBJ whole genome shotgun (WGS) entry which is preliminary data.</text>
</comment>
<evidence type="ECO:0008006" key="4">
    <source>
        <dbReference type="Google" id="ProtNLM"/>
    </source>
</evidence>
<feature type="chain" id="PRO_5015169046" description="DUF4825 domain-containing protein" evidence="1">
    <location>
        <begin position="31"/>
        <end position="195"/>
    </location>
</feature>